<evidence type="ECO:0000313" key="2">
    <source>
        <dbReference type="EnsemblPlants" id="LPERR09G07690.1"/>
    </source>
</evidence>
<dbReference type="EnsemblPlants" id="LPERR09G07690.1">
    <property type="protein sequence ID" value="LPERR09G07690.1"/>
    <property type="gene ID" value="LPERR09G07690"/>
</dbReference>
<evidence type="ECO:0000313" key="3">
    <source>
        <dbReference type="Proteomes" id="UP000032180"/>
    </source>
</evidence>
<protein>
    <submittedName>
        <fullName evidence="2">Uncharacterized protein</fullName>
    </submittedName>
</protein>
<proteinExistence type="predicted"/>
<name>A0A0D9XDX5_9ORYZ</name>
<accession>A0A0D9XDX5</accession>
<evidence type="ECO:0000256" key="1">
    <source>
        <dbReference type="SAM" id="MobiDB-lite"/>
    </source>
</evidence>
<feature type="compositionally biased region" description="Low complexity" evidence="1">
    <location>
        <begin position="26"/>
        <end position="46"/>
    </location>
</feature>
<dbReference type="AlphaFoldDB" id="A0A0D9XDX5"/>
<sequence length="87" mass="9499">MAAGGLLRRIHGKEWSVWRIHNNDATARGSATSTAQSASSDDTASSNPLPEKLPLHSRFVLGAAKRALRSSILNQKEYVLDQRSRAN</sequence>
<reference evidence="2 3" key="1">
    <citation type="submission" date="2012-08" db="EMBL/GenBank/DDBJ databases">
        <title>Oryza genome evolution.</title>
        <authorList>
            <person name="Wing R.A."/>
        </authorList>
    </citation>
    <scope>NUCLEOTIDE SEQUENCE</scope>
</reference>
<reference evidence="2" key="3">
    <citation type="submission" date="2015-04" db="UniProtKB">
        <authorList>
            <consortium name="EnsemblPlants"/>
        </authorList>
    </citation>
    <scope>IDENTIFICATION</scope>
</reference>
<dbReference type="Gramene" id="LPERR09G07690.1">
    <property type="protein sequence ID" value="LPERR09G07690.1"/>
    <property type="gene ID" value="LPERR09G07690"/>
</dbReference>
<reference evidence="3" key="2">
    <citation type="submission" date="2013-12" db="EMBL/GenBank/DDBJ databases">
        <authorList>
            <person name="Yu Y."/>
            <person name="Lee S."/>
            <person name="de Baynast K."/>
            <person name="Wissotski M."/>
            <person name="Liu L."/>
            <person name="Talag J."/>
            <person name="Goicoechea J."/>
            <person name="Angelova A."/>
            <person name="Jetty R."/>
            <person name="Kudrna D."/>
            <person name="Golser W."/>
            <person name="Rivera L."/>
            <person name="Zhang J."/>
            <person name="Wing R."/>
        </authorList>
    </citation>
    <scope>NUCLEOTIDE SEQUENCE</scope>
</reference>
<organism evidence="2 3">
    <name type="scientific">Leersia perrieri</name>
    <dbReference type="NCBI Taxonomy" id="77586"/>
    <lineage>
        <taxon>Eukaryota</taxon>
        <taxon>Viridiplantae</taxon>
        <taxon>Streptophyta</taxon>
        <taxon>Embryophyta</taxon>
        <taxon>Tracheophyta</taxon>
        <taxon>Spermatophyta</taxon>
        <taxon>Magnoliopsida</taxon>
        <taxon>Liliopsida</taxon>
        <taxon>Poales</taxon>
        <taxon>Poaceae</taxon>
        <taxon>BOP clade</taxon>
        <taxon>Oryzoideae</taxon>
        <taxon>Oryzeae</taxon>
        <taxon>Oryzinae</taxon>
        <taxon>Leersia</taxon>
    </lineage>
</organism>
<dbReference type="HOGENOM" id="CLU_2486642_0_0_1"/>
<feature type="region of interest" description="Disordered" evidence="1">
    <location>
        <begin position="26"/>
        <end position="52"/>
    </location>
</feature>
<keyword evidence="3" id="KW-1185">Reference proteome</keyword>
<dbReference type="Proteomes" id="UP000032180">
    <property type="component" value="Chromosome 9"/>
</dbReference>